<dbReference type="AlphaFoldDB" id="A0A0C1IXR7"/>
<dbReference type="Proteomes" id="UP000031408">
    <property type="component" value="Unassembled WGS sequence"/>
</dbReference>
<sequence>MYRNRAGVAVDRFFNRNAIDYLECEECNLRFYWPQAIGDGLFYDELQNYRNYYLQDKQEYRDAAVFVHPTDDILEIGPGEGKFTSYINYHSYLGLEFSEKAILTARNNGINMKNEDIRIHAAQHEQQYDVVCFFQVLEHVANPRDFLEAAVHCLKPGGRLILAVPSDDSFIRVVVNSYLNMPPHHASRWPDKTLGYVAKLFDLKLLKIVHEKLHFVHRSFYDKTMLHHSLRKWLGLKEKMLDGSILNMAAYCMATIGSKFMRNGHHHLVTGQSVLVAYQKKCQ</sequence>
<dbReference type="STRING" id="1349421.OI18_06550"/>
<dbReference type="SUPFAM" id="SSF53335">
    <property type="entry name" value="S-adenosyl-L-methionine-dependent methyltransferases"/>
    <property type="match status" value="1"/>
</dbReference>
<dbReference type="EMBL" id="JSVC01000007">
    <property type="protein sequence ID" value="KIC95274.1"/>
    <property type="molecule type" value="Genomic_DNA"/>
</dbReference>
<reference evidence="1 2" key="1">
    <citation type="submission" date="2014-11" db="EMBL/GenBank/DDBJ databases">
        <title>Genome sequence of Flavihumibacter solisilvae 3-3.</title>
        <authorList>
            <person name="Zhou G."/>
            <person name="Li M."/>
            <person name="Wang G."/>
        </authorList>
    </citation>
    <scope>NUCLEOTIDE SEQUENCE [LARGE SCALE GENOMIC DNA]</scope>
    <source>
        <strain evidence="1 2">3-3</strain>
    </source>
</reference>
<comment type="caution">
    <text evidence="1">The sequence shown here is derived from an EMBL/GenBank/DDBJ whole genome shotgun (WGS) entry which is preliminary data.</text>
</comment>
<dbReference type="CDD" id="cd02440">
    <property type="entry name" value="AdoMet_MTases"/>
    <property type="match status" value="1"/>
</dbReference>
<name>A0A0C1IXR7_9BACT</name>
<organism evidence="1 2">
    <name type="scientific">Flavihumibacter solisilvae</name>
    <dbReference type="NCBI Taxonomy" id="1349421"/>
    <lineage>
        <taxon>Bacteria</taxon>
        <taxon>Pseudomonadati</taxon>
        <taxon>Bacteroidota</taxon>
        <taxon>Chitinophagia</taxon>
        <taxon>Chitinophagales</taxon>
        <taxon>Chitinophagaceae</taxon>
        <taxon>Flavihumibacter</taxon>
    </lineage>
</organism>
<keyword evidence="2" id="KW-1185">Reference proteome</keyword>
<accession>A0A0C1IXR7</accession>
<protein>
    <recommendedName>
        <fullName evidence="3">Methyltransferase type 12</fullName>
    </recommendedName>
</protein>
<proteinExistence type="predicted"/>
<gene>
    <name evidence="1" type="ORF">OI18_06550</name>
</gene>
<dbReference type="PANTHER" id="PTHR43861">
    <property type="entry name" value="TRANS-ACONITATE 2-METHYLTRANSFERASE-RELATED"/>
    <property type="match status" value="1"/>
</dbReference>
<evidence type="ECO:0000313" key="1">
    <source>
        <dbReference type="EMBL" id="KIC95274.1"/>
    </source>
</evidence>
<dbReference type="Pfam" id="PF13489">
    <property type="entry name" value="Methyltransf_23"/>
    <property type="match status" value="1"/>
</dbReference>
<evidence type="ECO:0008006" key="3">
    <source>
        <dbReference type="Google" id="ProtNLM"/>
    </source>
</evidence>
<dbReference type="Gene3D" id="3.40.50.150">
    <property type="entry name" value="Vaccinia Virus protein VP39"/>
    <property type="match status" value="1"/>
</dbReference>
<evidence type="ECO:0000313" key="2">
    <source>
        <dbReference type="Proteomes" id="UP000031408"/>
    </source>
</evidence>
<dbReference type="InterPro" id="IPR029063">
    <property type="entry name" value="SAM-dependent_MTases_sf"/>
</dbReference>
<dbReference type="PANTHER" id="PTHR43861:SF6">
    <property type="entry name" value="METHYLTRANSFERASE TYPE 11"/>
    <property type="match status" value="1"/>
</dbReference>